<dbReference type="Gene3D" id="3.30.160.60">
    <property type="entry name" value="Classic Zinc Finger"/>
    <property type="match status" value="1"/>
</dbReference>
<dbReference type="InterPro" id="IPR009057">
    <property type="entry name" value="Homeodomain-like_sf"/>
</dbReference>
<dbReference type="OrthoDB" id="10056939at2759"/>
<evidence type="ECO:0000256" key="4">
    <source>
        <dbReference type="PROSITE-ProRule" id="PRU00042"/>
    </source>
</evidence>
<reference evidence="10 11" key="1">
    <citation type="journal article" date="2013" name="Fungal Biol.">
        <title>Analysis of microsatellite markers in the genome of the plant pathogen Ceratocystis fimbriata.</title>
        <authorList>
            <person name="Simpson M.C."/>
            <person name="Wilken P.M."/>
            <person name="Coetzee M.P."/>
            <person name="Wingfield M.J."/>
            <person name="Wingfield B.D."/>
        </authorList>
    </citation>
    <scope>NUCLEOTIDE SEQUENCE [LARGE SCALE GENOMIC DNA]</scope>
    <source>
        <strain evidence="10 11">CBS 114723</strain>
    </source>
</reference>
<keyword evidence="3 5" id="KW-0539">Nucleus</keyword>
<evidence type="ECO:0000313" key="11">
    <source>
        <dbReference type="Proteomes" id="UP000222788"/>
    </source>
</evidence>
<evidence type="ECO:0000256" key="1">
    <source>
        <dbReference type="ARBA" id="ARBA00023125"/>
    </source>
</evidence>
<dbReference type="GO" id="GO:0005634">
    <property type="term" value="C:nucleus"/>
    <property type="evidence" value="ECO:0007669"/>
    <property type="project" value="UniProtKB-SubCell"/>
</dbReference>
<organism evidence="10 11">
    <name type="scientific">Ceratocystis fimbriata CBS 114723</name>
    <dbReference type="NCBI Taxonomy" id="1035309"/>
    <lineage>
        <taxon>Eukaryota</taxon>
        <taxon>Fungi</taxon>
        <taxon>Dikarya</taxon>
        <taxon>Ascomycota</taxon>
        <taxon>Pezizomycotina</taxon>
        <taxon>Sordariomycetes</taxon>
        <taxon>Hypocreomycetidae</taxon>
        <taxon>Microascales</taxon>
        <taxon>Ceratocystidaceae</taxon>
        <taxon>Ceratocystis</taxon>
    </lineage>
</organism>
<feature type="region of interest" description="Disordered" evidence="6">
    <location>
        <begin position="346"/>
        <end position="395"/>
    </location>
</feature>
<evidence type="ECO:0000313" key="10">
    <source>
        <dbReference type="EMBL" id="PHH56284.1"/>
    </source>
</evidence>
<comment type="caution">
    <text evidence="10">The sequence shown here is derived from an EMBL/GenBank/DDBJ whole genome shotgun (WGS) entry which is preliminary data.</text>
</comment>
<dbReference type="GO" id="GO:0006355">
    <property type="term" value="P:regulation of DNA-templated transcription"/>
    <property type="evidence" value="ECO:0007669"/>
    <property type="project" value="InterPro"/>
</dbReference>
<dbReference type="STRING" id="1035309.A0A2C5XND8"/>
<feature type="compositionally biased region" description="Polar residues" evidence="6">
    <location>
        <begin position="171"/>
        <end position="180"/>
    </location>
</feature>
<dbReference type="Pfam" id="PF03221">
    <property type="entry name" value="HTH_Tnp_Tc5"/>
    <property type="match status" value="1"/>
</dbReference>
<dbReference type="PROSITE" id="PS51253">
    <property type="entry name" value="HTH_CENPB"/>
    <property type="match status" value="1"/>
</dbReference>
<keyword evidence="11" id="KW-1185">Reference proteome</keyword>
<comment type="subcellular location">
    <subcellularLocation>
        <location evidence="5">Nucleus</location>
    </subcellularLocation>
</comment>
<feature type="domain" description="C2H2-type" evidence="8">
    <location>
        <begin position="411"/>
        <end position="439"/>
    </location>
</feature>
<dbReference type="InterPro" id="IPR013087">
    <property type="entry name" value="Znf_C2H2_type"/>
</dbReference>
<evidence type="ECO:0000256" key="3">
    <source>
        <dbReference type="ARBA" id="ARBA00023242"/>
    </source>
</evidence>
<dbReference type="GO" id="GO:0003677">
    <property type="term" value="F:DNA binding"/>
    <property type="evidence" value="ECO:0007669"/>
    <property type="project" value="UniProtKB-UniRule"/>
</dbReference>
<dbReference type="GO" id="GO:0008270">
    <property type="term" value="F:zinc ion binding"/>
    <property type="evidence" value="ECO:0007669"/>
    <property type="project" value="UniProtKB-KW"/>
</dbReference>
<dbReference type="AlphaFoldDB" id="A0A2C5XND8"/>
<keyword evidence="4" id="KW-0863">Zinc-finger</keyword>
<keyword evidence="2 5" id="KW-0371">Homeobox</keyword>
<sequence>MDEFLNWDGSVPPPDSDVPNIPSLSASSAELMEITAQDLQDDVSFALDLAFNAHEGPDSAGPQTCPSDNIVTSVPQPLDPGAGLFSADWLINAPTPCLECLDGGFLCKLIKEGQYKGFCTSCVALGSMCSFGNEFRTASGLETSSYNSLPIIDSQPSAAMVQNPTESFFTPLQASSQPTYDSPFIQPRPFSQLEQPQQDQKADAGSSAKTNTRFSRASVRVLRQWLSSHSRHPYPSDEEKDMLQRQTGLNKTQITNWLANARRRGKVQIAVRSTSPHPQTFSLDSPRRNTPGTENMNPLQRWANSPPEHEPASAIAIARAVTASSSASSTGASSYHNYTDDGSGLSLHGSSASSVGTSRSSGGSFASAMSHASRGSIGSFSSMTRGRRRRRRRAGGLVVEKKSLHNPLRTYQCTFCPETFKTKHDWQRHEKSLHLSLERWVCSPNGTAAINPANQTMSCVFCGEANPSEAHLETHNCSSCLDKTLPERTFYRKDHLNQHLRLVHNVRFVDWSMKDWKISAPTIQSRCGFCGIVMTTWAIRIEHLSEHFKSGASMSEWKGDWGFERHILDLVENSIPPYLIDTERNSPYPMAAEQAPPESPRDAYELIKDELVYYMANRFENNHDFPTDDQLRVEACRIIFASEVLSLQGISSMASWLRDVLMDDEVIYRQAKFGPLRTQAENRLAILKINGKDNLFEACPLEHALQDYVVTRQLIGMTPVDSELQEEACRIVGQVEEVATHPCEAIANFLLRLIKSSTKWLARFRQRAHLPRSEEMGDEWYRSTDPATIDSTIHSYSRLERELGDYLEHQRREGIEPTNLDLQRRARIIIYEFDDGWNQTAADSTEWLTAFRERHPANSSPNTVCQGPTSGSLDQAASNSTESPRVPVPSSPIVHSPDNASINRSSEVETQFSSPGPVGINSKQLRVRIGTFLNDSNCFRRLERELSRYVTMCMSNNNPNKHVPTDEELQHQARWVVYDDDDPWNQTAADNLEWLRRFKRCSGLLNDGGPGLSRGNEWNVSQGGSGFAPPFAYPKNGFTEHVSSQKVIDVNVHGKIFGTEGGVASKYLEDLEGRYPRPAVVFCSRELESGLIDFVSRTVASGAAFPTDVELKDQARRILSTQVTAADDEVLLEQFKKTVKERLASVNDENGQQHQQNEKQPQRLGQRPQEQQQVPEILVDQMMTERDFDDLLDGINFDLELP</sequence>
<feature type="domain" description="HTH CENPB-type" evidence="9">
    <location>
        <begin position="787"/>
        <end position="861"/>
    </location>
</feature>
<dbReference type="CDD" id="cd00086">
    <property type="entry name" value="homeodomain"/>
    <property type="match status" value="1"/>
</dbReference>
<feature type="DNA-binding region" description="Homeobox" evidence="5">
    <location>
        <begin position="207"/>
        <end position="269"/>
    </location>
</feature>
<feature type="region of interest" description="Disordered" evidence="6">
    <location>
        <begin position="1"/>
        <end position="20"/>
    </location>
</feature>
<name>A0A2C5XND8_9PEZI</name>
<dbReference type="EMBL" id="APWK03000001">
    <property type="protein sequence ID" value="PHH56284.1"/>
    <property type="molecule type" value="Genomic_DNA"/>
</dbReference>
<evidence type="ECO:0000259" key="9">
    <source>
        <dbReference type="PROSITE" id="PS51253"/>
    </source>
</evidence>
<feature type="compositionally biased region" description="Low complexity" evidence="6">
    <location>
        <begin position="346"/>
        <end position="364"/>
    </location>
</feature>
<evidence type="ECO:0000256" key="6">
    <source>
        <dbReference type="SAM" id="MobiDB-lite"/>
    </source>
</evidence>
<dbReference type="Gene3D" id="1.10.10.60">
    <property type="entry name" value="Homeodomain-like"/>
    <property type="match status" value="1"/>
</dbReference>
<dbReference type="InterPro" id="IPR006600">
    <property type="entry name" value="HTH_CenpB_DNA-bd_dom"/>
</dbReference>
<dbReference type="PROSITE" id="PS50157">
    <property type="entry name" value="ZINC_FINGER_C2H2_2"/>
    <property type="match status" value="1"/>
</dbReference>
<dbReference type="InterPro" id="IPR008422">
    <property type="entry name" value="KN_HD"/>
</dbReference>
<proteinExistence type="predicted"/>
<feature type="region of interest" description="Disordered" evidence="6">
    <location>
        <begin position="274"/>
        <end position="298"/>
    </location>
</feature>
<dbReference type="PROSITE" id="PS00028">
    <property type="entry name" value="ZINC_FINGER_C2H2_1"/>
    <property type="match status" value="1"/>
</dbReference>
<dbReference type="SMART" id="SM00355">
    <property type="entry name" value="ZnF_C2H2"/>
    <property type="match status" value="3"/>
</dbReference>
<keyword evidence="4" id="KW-0862">Zinc</keyword>
<dbReference type="InterPro" id="IPR001356">
    <property type="entry name" value="HD"/>
</dbReference>
<feature type="region of interest" description="Disordered" evidence="6">
    <location>
        <begin position="171"/>
        <end position="213"/>
    </location>
</feature>
<feature type="compositionally biased region" description="Polar residues" evidence="6">
    <location>
        <begin position="898"/>
        <end position="914"/>
    </location>
</feature>
<keyword evidence="1 5" id="KW-0238">DNA-binding</keyword>
<feature type="compositionally biased region" description="Basic residues" evidence="6">
    <location>
        <begin position="385"/>
        <end position="394"/>
    </location>
</feature>
<gene>
    <name evidence="10" type="primary">hbx4_0</name>
    <name evidence="10" type="ORF">CFIMG_000411RA</name>
</gene>
<accession>A0A2C5XND8</accession>
<dbReference type="Pfam" id="PF05920">
    <property type="entry name" value="Homeobox_KN"/>
    <property type="match status" value="1"/>
</dbReference>
<dbReference type="PANTHER" id="PTHR11850">
    <property type="entry name" value="HOMEOBOX PROTEIN TRANSCRIPTION FACTORS"/>
    <property type="match status" value="1"/>
</dbReference>
<dbReference type="SUPFAM" id="SSF46689">
    <property type="entry name" value="Homeodomain-like"/>
    <property type="match status" value="2"/>
</dbReference>
<feature type="region of interest" description="Disordered" evidence="6">
    <location>
        <begin position="855"/>
        <end position="917"/>
    </location>
</feature>
<dbReference type="SMART" id="SM00389">
    <property type="entry name" value="HOX"/>
    <property type="match status" value="1"/>
</dbReference>
<evidence type="ECO:0000256" key="5">
    <source>
        <dbReference type="PROSITE-ProRule" id="PRU00108"/>
    </source>
</evidence>
<protein>
    <submittedName>
        <fullName evidence="10">Homeobox protein 4</fullName>
    </submittedName>
</protein>
<feature type="compositionally biased region" description="Polar residues" evidence="6">
    <location>
        <begin position="857"/>
        <end position="879"/>
    </location>
</feature>
<evidence type="ECO:0000259" key="8">
    <source>
        <dbReference type="PROSITE" id="PS50157"/>
    </source>
</evidence>
<evidence type="ECO:0000259" key="7">
    <source>
        <dbReference type="PROSITE" id="PS50071"/>
    </source>
</evidence>
<feature type="compositionally biased region" description="Low complexity" evidence="6">
    <location>
        <begin position="1162"/>
        <end position="1172"/>
    </location>
</feature>
<keyword evidence="4" id="KW-0479">Metal-binding</keyword>
<dbReference type="Proteomes" id="UP000222788">
    <property type="component" value="Unassembled WGS sequence"/>
</dbReference>
<reference evidence="10 11" key="2">
    <citation type="journal article" date="2013" name="IMA Fungus">
        <title>IMA Genome-F 1: Ceratocystis fimbriata: Draft nuclear genome sequence for the plant pathogen, Ceratocystis fimbriata.</title>
        <authorList>
            <person name="Wilken P.M."/>
            <person name="Steenkamp E.T."/>
            <person name="Wingfield M.J."/>
            <person name="de Beer Z.W."/>
            <person name="Wingfield B.D."/>
        </authorList>
    </citation>
    <scope>NUCLEOTIDE SEQUENCE [LARGE SCALE GENOMIC DNA]</scope>
    <source>
        <strain evidence="10 11">CBS 114723</strain>
    </source>
</reference>
<evidence type="ECO:0000256" key="2">
    <source>
        <dbReference type="ARBA" id="ARBA00023155"/>
    </source>
</evidence>
<dbReference type="InterPro" id="IPR050224">
    <property type="entry name" value="TALE_homeobox"/>
</dbReference>
<feature type="region of interest" description="Disordered" evidence="6">
    <location>
        <begin position="1147"/>
        <end position="1172"/>
    </location>
</feature>
<feature type="domain" description="Homeobox" evidence="7">
    <location>
        <begin position="205"/>
        <end position="268"/>
    </location>
</feature>
<dbReference type="PROSITE" id="PS50071">
    <property type="entry name" value="HOMEOBOX_2"/>
    <property type="match status" value="1"/>
</dbReference>